<dbReference type="SUPFAM" id="SSF51338">
    <property type="entry name" value="Composite domain of metallo-dependent hydrolases"/>
    <property type="match status" value="1"/>
</dbReference>
<dbReference type="InterPro" id="IPR013108">
    <property type="entry name" value="Amidohydro_3"/>
</dbReference>
<feature type="compositionally biased region" description="Acidic residues" evidence="1">
    <location>
        <begin position="115"/>
        <end position="124"/>
    </location>
</feature>
<sequence>MTDAADLVLLDGEIHTLTDPDETHEALAVRDGEIVRLGSSYDVEFLVGTGTTVIDLDGRVLLPGFIDAHTHVTTAGRKLVHADLSAATGPADAVDRLQARADELDETKESADAETSVDAETSADTEEHVDATEDTAGDSWVIGYGYDESTWSEDRYLTREDLDGVETDRPVVAFREDMHVASVDSAVLDRFAGSIPDDCLRTDAGEPTGVVVEEGIDPIRDATDPDLAETRELVTAALAAAAERGITGVHDMVRRSHAPRVYRELDAADELPVRVRINYWSDHLDALVETGLPTNAGTDFVRVGAIKSFTDGSFGGRTAKLSEPYADAPGETGQWVVEPDELAALAADAAGAGYQVAAHAIGDEAIDAVLDAYEEVAEASDADAGAGAATAGEARHRVEHVELATDEAIDRIAAGDVVASVQPNFRKWAVDGGLYERRLGDRTARTNRFRDLLDAGAALAFGSDGMPMDPLVGLHWAVNDPAGDQDLSVTEALRAYTRGAAAAGFDEDRLGTIEVGKRADLVALGDSPWERPDSLRDVDVDLTVVDGGVIYKDL</sequence>
<evidence type="ECO:0000256" key="1">
    <source>
        <dbReference type="SAM" id="MobiDB-lite"/>
    </source>
</evidence>
<keyword evidence="4" id="KW-1185">Reference proteome</keyword>
<evidence type="ECO:0000259" key="2">
    <source>
        <dbReference type="Pfam" id="PF07969"/>
    </source>
</evidence>
<name>A0A1H3EPU4_9EURY</name>
<dbReference type="Gene3D" id="3.20.20.140">
    <property type="entry name" value="Metal-dependent hydrolases"/>
    <property type="match status" value="1"/>
</dbReference>
<dbReference type="GO" id="GO:0016810">
    <property type="term" value="F:hydrolase activity, acting on carbon-nitrogen (but not peptide) bonds"/>
    <property type="evidence" value="ECO:0007669"/>
    <property type="project" value="InterPro"/>
</dbReference>
<dbReference type="OrthoDB" id="8791at2157"/>
<gene>
    <name evidence="3" type="ORF">SAMN05216564_101535</name>
</gene>
<dbReference type="Gene3D" id="3.10.310.70">
    <property type="match status" value="1"/>
</dbReference>
<dbReference type="PANTHER" id="PTHR22642:SF2">
    <property type="entry name" value="PROTEIN LONG AFTER FAR-RED 3"/>
    <property type="match status" value="1"/>
</dbReference>
<evidence type="ECO:0000313" key="4">
    <source>
        <dbReference type="Proteomes" id="UP000199079"/>
    </source>
</evidence>
<dbReference type="PANTHER" id="PTHR22642">
    <property type="entry name" value="IMIDAZOLONEPROPIONASE"/>
    <property type="match status" value="1"/>
</dbReference>
<dbReference type="SUPFAM" id="SSF51556">
    <property type="entry name" value="Metallo-dependent hydrolases"/>
    <property type="match status" value="1"/>
</dbReference>
<dbReference type="CDD" id="cd01300">
    <property type="entry name" value="YtcJ_like"/>
    <property type="match status" value="1"/>
</dbReference>
<dbReference type="InterPro" id="IPR033932">
    <property type="entry name" value="YtcJ-like"/>
</dbReference>
<proteinExistence type="predicted"/>
<organism evidence="3 4">
    <name type="scientific">Halopenitus persicus</name>
    <dbReference type="NCBI Taxonomy" id="1048396"/>
    <lineage>
        <taxon>Archaea</taxon>
        <taxon>Methanobacteriati</taxon>
        <taxon>Methanobacteriota</taxon>
        <taxon>Stenosarchaea group</taxon>
        <taxon>Halobacteria</taxon>
        <taxon>Halobacteriales</taxon>
        <taxon>Haloferacaceae</taxon>
        <taxon>Halopenitus</taxon>
    </lineage>
</organism>
<feature type="region of interest" description="Disordered" evidence="1">
    <location>
        <begin position="103"/>
        <end position="134"/>
    </location>
</feature>
<dbReference type="InterPro" id="IPR032466">
    <property type="entry name" value="Metal_Hydrolase"/>
</dbReference>
<protein>
    <recommendedName>
        <fullName evidence="2">Amidohydrolase 3 domain-containing protein</fullName>
    </recommendedName>
</protein>
<evidence type="ECO:0000313" key="3">
    <source>
        <dbReference type="EMBL" id="SDX80577.1"/>
    </source>
</evidence>
<dbReference type="Gene3D" id="2.30.40.10">
    <property type="entry name" value="Urease, subunit C, domain 1"/>
    <property type="match status" value="1"/>
</dbReference>
<accession>A0A1H3EPU4</accession>
<dbReference type="Pfam" id="PF07969">
    <property type="entry name" value="Amidohydro_3"/>
    <property type="match status" value="1"/>
</dbReference>
<dbReference type="EMBL" id="FNPC01000001">
    <property type="protein sequence ID" value="SDX80577.1"/>
    <property type="molecule type" value="Genomic_DNA"/>
</dbReference>
<dbReference type="AlphaFoldDB" id="A0A1H3EPU4"/>
<dbReference type="RefSeq" id="WP_092730626.1">
    <property type="nucleotide sequence ID" value="NZ_FNPC01000001.1"/>
</dbReference>
<feature type="domain" description="Amidohydrolase 3" evidence="2">
    <location>
        <begin position="53"/>
        <end position="551"/>
    </location>
</feature>
<dbReference type="InterPro" id="IPR011059">
    <property type="entry name" value="Metal-dep_hydrolase_composite"/>
</dbReference>
<dbReference type="Proteomes" id="UP000199079">
    <property type="component" value="Unassembled WGS sequence"/>
</dbReference>
<reference evidence="4" key="1">
    <citation type="submission" date="2016-10" db="EMBL/GenBank/DDBJ databases">
        <authorList>
            <person name="Varghese N."/>
            <person name="Submissions S."/>
        </authorList>
    </citation>
    <scope>NUCLEOTIDE SEQUENCE [LARGE SCALE GENOMIC DNA]</scope>
    <source>
        <strain evidence="4">DC30,IBRC 10041,KCTC 4046</strain>
    </source>
</reference>